<dbReference type="Proteomes" id="UP001597601">
    <property type="component" value="Unassembled WGS sequence"/>
</dbReference>
<dbReference type="RefSeq" id="WP_377123156.1">
    <property type="nucleotide sequence ID" value="NZ_JBHUON010000002.1"/>
</dbReference>
<reference evidence="2" key="1">
    <citation type="journal article" date="2019" name="Int. J. Syst. Evol. Microbiol.">
        <title>The Global Catalogue of Microorganisms (GCM) 10K type strain sequencing project: providing services to taxonomists for standard genome sequencing and annotation.</title>
        <authorList>
            <consortium name="The Broad Institute Genomics Platform"/>
            <consortium name="The Broad Institute Genome Sequencing Center for Infectious Disease"/>
            <person name="Wu L."/>
            <person name="Ma J."/>
        </authorList>
    </citation>
    <scope>NUCLEOTIDE SEQUENCE [LARGE SCALE GENOMIC DNA]</scope>
    <source>
        <strain evidence="2">KCTC 52232</strain>
    </source>
</reference>
<gene>
    <name evidence="1" type="ORF">ACFSYC_02450</name>
</gene>
<sequence>MKKPLIGIAAIAAISFASCKKNNLTVTAPVIISYPEMAEATDPALLMTTSTGVKVYNGGFGSALAADPKDPNVFYLLTDRGPNVAGTITNSIIIGKSDFTPAIGKFRLKNGKLVLEQTIELKNNAGGKLTVCQTRLVLAQPARCPMI</sequence>
<accession>A0ABW5XN19</accession>
<dbReference type="EMBL" id="JBHUON010000002">
    <property type="protein sequence ID" value="MFD2863537.1"/>
    <property type="molecule type" value="Genomic_DNA"/>
</dbReference>
<dbReference type="PROSITE" id="PS51257">
    <property type="entry name" value="PROKAR_LIPOPROTEIN"/>
    <property type="match status" value="1"/>
</dbReference>
<keyword evidence="2" id="KW-1185">Reference proteome</keyword>
<comment type="caution">
    <text evidence="1">The sequence shown here is derived from an EMBL/GenBank/DDBJ whole genome shotgun (WGS) entry which is preliminary data.</text>
</comment>
<organism evidence="1 2">
    <name type="scientific">Mucilaginibacter antarcticus</name>
    <dbReference type="NCBI Taxonomy" id="1855725"/>
    <lineage>
        <taxon>Bacteria</taxon>
        <taxon>Pseudomonadati</taxon>
        <taxon>Bacteroidota</taxon>
        <taxon>Sphingobacteriia</taxon>
        <taxon>Sphingobacteriales</taxon>
        <taxon>Sphingobacteriaceae</taxon>
        <taxon>Mucilaginibacter</taxon>
    </lineage>
</organism>
<evidence type="ECO:0008006" key="3">
    <source>
        <dbReference type="Google" id="ProtNLM"/>
    </source>
</evidence>
<evidence type="ECO:0000313" key="1">
    <source>
        <dbReference type="EMBL" id="MFD2863537.1"/>
    </source>
</evidence>
<protein>
    <recommendedName>
        <fullName evidence="3">CHRD domain-containing protein</fullName>
    </recommendedName>
</protein>
<evidence type="ECO:0000313" key="2">
    <source>
        <dbReference type="Proteomes" id="UP001597601"/>
    </source>
</evidence>
<name>A0ABW5XN19_9SPHI</name>
<proteinExistence type="predicted"/>